<reference evidence="1" key="1">
    <citation type="submission" date="2023-04" db="EMBL/GenBank/DDBJ databases">
        <title>Genomic characterization of faba bean (Vicia faba) microsymbionts in Mexican soils.</title>
        <authorList>
            <person name="Rivera Orduna F.N."/>
            <person name="Guevara-Luna J."/>
            <person name="Yan J."/>
            <person name="Arroyo-Herrera I."/>
            <person name="Li Y."/>
            <person name="Vasquez-Murrieta M.S."/>
            <person name="Wang E.T."/>
        </authorList>
    </citation>
    <scope>NUCLEOTIDE SEQUENCE</scope>
    <source>
        <strain evidence="1">CH26</strain>
    </source>
</reference>
<gene>
    <name evidence="1" type="ORF">RJJ65_37020</name>
</gene>
<dbReference type="EMBL" id="JAVLSF010000508">
    <property type="protein sequence ID" value="MDR9778141.1"/>
    <property type="molecule type" value="Genomic_DNA"/>
</dbReference>
<protein>
    <submittedName>
        <fullName evidence="1">Uncharacterized protein</fullName>
    </submittedName>
</protein>
<dbReference type="Proteomes" id="UP001268610">
    <property type="component" value="Unassembled WGS sequence"/>
</dbReference>
<evidence type="ECO:0000313" key="2">
    <source>
        <dbReference type="Proteomes" id="UP001268610"/>
    </source>
</evidence>
<evidence type="ECO:0000313" key="1">
    <source>
        <dbReference type="EMBL" id="MDR9778141.1"/>
    </source>
</evidence>
<accession>A0AAJ2LRR6</accession>
<name>A0AAJ2LRR6_9HYPH</name>
<dbReference type="AlphaFoldDB" id="A0AAJ2LRR6"/>
<feature type="non-terminal residue" evidence="1">
    <location>
        <position position="1"/>
    </location>
</feature>
<organism evidence="1 2">
    <name type="scientific">Rhizobium hidalgonense</name>
    <dbReference type="NCBI Taxonomy" id="1538159"/>
    <lineage>
        <taxon>Bacteria</taxon>
        <taxon>Pseudomonadati</taxon>
        <taxon>Pseudomonadota</taxon>
        <taxon>Alphaproteobacteria</taxon>
        <taxon>Hyphomicrobiales</taxon>
        <taxon>Rhizobiaceae</taxon>
        <taxon>Rhizobium/Agrobacterium group</taxon>
        <taxon>Rhizobium</taxon>
    </lineage>
</organism>
<dbReference type="RefSeq" id="WP_375166398.1">
    <property type="nucleotide sequence ID" value="NZ_JAVLSF010000508.1"/>
</dbReference>
<comment type="caution">
    <text evidence="1">The sequence shown here is derived from an EMBL/GenBank/DDBJ whole genome shotgun (WGS) entry which is preliminary data.</text>
</comment>
<proteinExistence type="predicted"/>
<sequence>KIIGTRGSQHYLWVEQLLKGIELPLPEGVSFFDKDGKQRFEVRVRWWLSMEFSSFAEVALLDWQIAAQLEHITTPVFSRYEDEKLLFIGHYWMTGHPERLSPYVACLDFSIGKAKINDSKLGAYRYHNEKQLNNNHFSFVVFEGEN</sequence>